<dbReference type="Proteomes" id="UP001597414">
    <property type="component" value="Unassembled WGS sequence"/>
</dbReference>
<protein>
    <submittedName>
        <fullName evidence="3">YceI family protein</fullName>
    </submittedName>
</protein>
<feature type="chain" id="PRO_5045890672" evidence="1">
    <location>
        <begin position="26"/>
        <end position="191"/>
    </location>
</feature>
<feature type="signal peptide" evidence="1">
    <location>
        <begin position="1"/>
        <end position="25"/>
    </location>
</feature>
<proteinExistence type="predicted"/>
<dbReference type="SMART" id="SM00867">
    <property type="entry name" value="YceI"/>
    <property type="match status" value="1"/>
</dbReference>
<evidence type="ECO:0000313" key="4">
    <source>
        <dbReference type="Proteomes" id="UP001597414"/>
    </source>
</evidence>
<keyword evidence="4" id="KW-1185">Reference proteome</keyword>
<dbReference type="PANTHER" id="PTHR34406:SF1">
    <property type="entry name" value="PROTEIN YCEI"/>
    <property type="match status" value="1"/>
</dbReference>
<accession>A0ABW5B643</accession>
<evidence type="ECO:0000259" key="2">
    <source>
        <dbReference type="SMART" id="SM00867"/>
    </source>
</evidence>
<comment type="caution">
    <text evidence="3">The sequence shown here is derived from an EMBL/GenBank/DDBJ whole genome shotgun (WGS) entry which is preliminary data.</text>
</comment>
<dbReference type="SUPFAM" id="SSF101874">
    <property type="entry name" value="YceI-like"/>
    <property type="match status" value="1"/>
</dbReference>
<reference evidence="4" key="1">
    <citation type="journal article" date="2019" name="Int. J. Syst. Evol. Microbiol.">
        <title>The Global Catalogue of Microorganisms (GCM) 10K type strain sequencing project: providing services to taxonomists for standard genome sequencing and annotation.</title>
        <authorList>
            <consortium name="The Broad Institute Genomics Platform"/>
            <consortium name="The Broad Institute Genome Sequencing Center for Infectious Disease"/>
            <person name="Wu L."/>
            <person name="Ma J."/>
        </authorList>
    </citation>
    <scope>NUCLEOTIDE SEQUENCE [LARGE SCALE GENOMIC DNA]</scope>
    <source>
        <strain evidence="4">KCTC 19812</strain>
    </source>
</reference>
<dbReference type="Pfam" id="PF04264">
    <property type="entry name" value="YceI"/>
    <property type="match status" value="1"/>
</dbReference>
<dbReference type="EMBL" id="JBHUIV010000010">
    <property type="protein sequence ID" value="MFD2200646.1"/>
    <property type="molecule type" value="Genomic_DNA"/>
</dbReference>
<gene>
    <name evidence="3" type="ORF">ACFSKV_03645</name>
</gene>
<keyword evidence="1" id="KW-0732">Signal</keyword>
<dbReference type="PANTHER" id="PTHR34406">
    <property type="entry name" value="PROTEIN YCEI"/>
    <property type="match status" value="1"/>
</dbReference>
<feature type="domain" description="Lipid/polyisoprenoid-binding YceI-like" evidence="2">
    <location>
        <begin position="28"/>
        <end position="188"/>
    </location>
</feature>
<dbReference type="InterPro" id="IPR007372">
    <property type="entry name" value="Lipid/polyisoprenoid-bd_YceI"/>
</dbReference>
<dbReference type="InterPro" id="IPR036761">
    <property type="entry name" value="TTHA0802/YceI-like_sf"/>
</dbReference>
<evidence type="ECO:0000256" key="1">
    <source>
        <dbReference type="SAM" id="SignalP"/>
    </source>
</evidence>
<sequence>MKNLRILTSGLVVILLLSFNSTISAQTKYILAPSPELKVSGGSTLHDWDMTSNTAKGEGVFVLEGNQLKGIQNLSVTMEAETLKSGTKGLDNNAYKALDTKKNKDVKFTLKEITGSGSNYQAKGDFTIAGVTKPASFPVKVTQSGNKLTFEGSYDTKLTTFSVDPPTALMGTVKTRDEIKISFKTIFQPLN</sequence>
<organism evidence="3 4">
    <name type="scientific">Shivajiella indica</name>
    <dbReference type="NCBI Taxonomy" id="872115"/>
    <lineage>
        <taxon>Bacteria</taxon>
        <taxon>Pseudomonadati</taxon>
        <taxon>Bacteroidota</taxon>
        <taxon>Cytophagia</taxon>
        <taxon>Cytophagales</taxon>
        <taxon>Cyclobacteriaceae</taxon>
        <taxon>Shivajiella</taxon>
    </lineage>
</organism>
<dbReference type="RefSeq" id="WP_380800462.1">
    <property type="nucleotide sequence ID" value="NZ_JBHUIV010000010.1"/>
</dbReference>
<dbReference type="Gene3D" id="2.40.128.110">
    <property type="entry name" value="Lipid/polyisoprenoid-binding, YceI-like"/>
    <property type="match status" value="1"/>
</dbReference>
<evidence type="ECO:0000313" key="3">
    <source>
        <dbReference type="EMBL" id="MFD2200646.1"/>
    </source>
</evidence>
<name>A0ABW5B643_9BACT</name>